<evidence type="ECO:0008006" key="3">
    <source>
        <dbReference type="Google" id="ProtNLM"/>
    </source>
</evidence>
<reference evidence="1 2" key="1">
    <citation type="submission" date="2020-04" db="EMBL/GenBank/DDBJ databases">
        <title>MicrobeNet Type strains.</title>
        <authorList>
            <person name="Nicholson A.C."/>
        </authorList>
    </citation>
    <scope>NUCLEOTIDE SEQUENCE [LARGE SCALE GENOMIC DNA]</scope>
    <source>
        <strain evidence="1 2">JCM 3332</strain>
    </source>
</reference>
<evidence type="ECO:0000313" key="2">
    <source>
        <dbReference type="Proteomes" id="UP000570678"/>
    </source>
</evidence>
<sequence length="160" mass="17526">MTKTRIAGMHATRTDIEAGAVLPTSLELLRAVRGHSVDAAGGPLARLVSSYALRLAELHATDISKMAYTDIRPSCDNILDRLETLLTAALPHLPAEDIRAIGRTIERIARASVELHRALRHLGGADDRVRLMCRQTAALADHYTDLTRPAALRQPWLPRA</sequence>
<evidence type="ECO:0000313" key="1">
    <source>
        <dbReference type="EMBL" id="NKY58966.1"/>
    </source>
</evidence>
<comment type="caution">
    <text evidence="1">The sequence shown here is derived from an EMBL/GenBank/DDBJ whole genome shotgun (WGS) entry which is preliminary data.</text>
</comment>
<dbReference type="Proteomes" id="UP000570678">
    <property type="component" value="Unassembled WGS sequence"/>
</dbReference>
<accession>A0A846YH49</accession>
<proteinExistence type="predicted"/>
<organism evidence="1 2">
    <name type="scientific">Nocardia flavorosea</name>
    <dbReference type="NCBI Taxonomy" id="53429"/>
    <lineage>
        <taxon>Bacteria</taxon>
        <taxon>Bacillati</taxon>
        <taxon>Actinomycetota</taxon>
        <taxon>Actinomycetes</taxon>
        <taxon>Mycobacteriales</taxon>
        <taxon>Nocardiaceae</taxon>
        <taxon>Nocardia</taxon>
    </lineage>
</organism>
<name>A0A846YH49_9NOCA</name>
<protein>
    <recommendedName>
        <fullName evidence="3">DUF4254 domain-containing protein</fullName>
    </recommendedName>
</protein>
<dbReference type="EMBL" id="JAAXOT010000012">
    <property type="protein sequence ID" value="NKY58966.1"/>
    <property type="molecule type" value="Genomic_DNA"/>
</dbReference>
<gene>
    <name evidence="1" type="ORF">HGA15_23010</name>
</gene>
<dbReference type="RefSeq" id="WP_062979701.1">
    <property type="nucleotide sequence ID" value="NZ_JAAXOT010000012.1"/>
</dbReference>
<dbReference type="AlphaFoldDB" id="A0A846YH49"/>
<keyword evidence="2" id="KW-1185">Reference proteome</keyword>